<evidence type="ECO:0000313" key="2">
    <source>
        <dbReference type="Proteomes" id="UP000306196"/>
    </source>
</evidence>
<evidence type="ECO:0000313" key="1">
    <source>
        <dbReference type="EMBL" id="TLD69100.1"/>
    </source>
</evidence>
<keyword evidence="2" id="KW-1185">Reference proteome</keyword>
<reference evidence="1 2" key="1">
    <citation type="submission" date="2019-05" db="EMBL/GenBank/DDBJ databases">
        <title>Verrucobacter flavum gen. nov., sp. nov. a new member of the family Verrucomicrobiaceae.</title>
        <authorList>
            <person name="Szuroczki S."/>
            <person name="Abbaszade G."/>
            <person name="Szabo A."/>
            <person name="Felfoldi T."/>
            <person name="Schumann P."/>
            <person name="Boka K."/>
            <person name="Keki Z."/>
            <person name="Toumi M."/>
            <person name="Toth E."/>
        </authorList>
    </citation>
    <scope>NUCLEOTIDE SEQUENCE [LARGE SCALE GENOMIC DNA]</scope>
    <source>
        <strain evidence="1 2">MG-N-17</strain>
    </source>
</reference>
<sequence>MPSVRQLIVSVLPASLAATTMSPGAVTESRDSIQIDFLSDFSAQLSNTSLPELQDEVVSEENTTIRINPAEWSESLNKRFHELAVIDSLGETNEQEKFELEHLQSLRRQLVSPRTGAEIIQEYQMRQQTKNVIRALDDYFKFVGIYGANKKR</sequence>
<dbReference type="Proteomes" id="UP000306196">
    <property type="component" value="Unassembled WGS sequence"/>
</dbReference>
<dbReference type="EMBL" id="VAUV01000016">
    <property type="protein sequence ID" value="TLD69100.1"/>
    <property type="molecule type" value="Genomic_DNA"/>
</dbReference>
<name>A0A5R8K9V8_9BACT</name>
<dbReference type="AlphaFoldDB" id="A0A5R8K9V8"/>
<proteinExistence type="predicted"/>
<protein>
    <submittedName>
        <fullName evidence="1">Uncharacterized protein</fullName>
    </submittedName>
</protein>
<organism evidence="1 2">
    <name type="scientific">Phragmitibacter flavus</name>
    <dbReference type="NCBI Taxonomy" id="2576071"/>
    <lineage>
        <taxon>Bacteria</taxon>
        <taxon>Pseudomonadati</taxon>
        <taxon>Verrucomicrobiota</taxon>
        <taxon>Verrucomicrobiia</taxon>
        <taxon>Verrucomicrobiales</taxon>
        <taxon>Verrucomicrobiaceae</taxon>
        <taxon>Phragmitibacter</taxon>
    </lineage>
</organism>
<accession>A0A5R8K9V8</accession>
<gene>
    <name evidence="1" type="ORF">FEM03_19740</name>
</gene>
<comment type="caution">
    <text evidence="1">The sequence shown here is derived from an EMBL/GenBank/DDBJ whole genome shotgun (WGS) entry which is preliminary data.</text>
</comment>